<dbReference type="InterPro" id="IPR027417">
    <property type="entry name" value="P-loop_NTPase"/>
</dbReference>
<evidence type="ECO:0000256" key="6">
    <source>
        <dbReference type="ARBA" id="ARBA00022741"/>
    </source>
</evidence>
<evidence type="ECO:0000256" key="5">
    <source>
        <dbReference type="ARBA" id="ARBA00022679"/>
    </source>
</evidence>
<dbReference type="InterPro" id="IPR000623">
    <property type="entry name" value="Shikimate_kinase/TSH1"/>
</dbReference>
<gene>
    <name evidence="11" type="primary">aroK</name>
    <name evidence="12" type="ORF">H9830_12590</name>
</gene>
<dbReference type="PANTHER" id="PTHR21087:SF16">
    <property type="entry name" value="SHIKIMATE KINASE 1, CHLOROPLASTIC"/>
    <property type="match status" value="1"/>
</dbReference>
<keyword evidence="11" id="KW-0963">Cytoplasm</keyword>
<evidence type="ECO:0000256" key="1">
    <source>
        <dbReference type="ARBA" id="ARBA00004842"/>
    </source>
</evidence>
<dbReference type="CDD" id="cd00464">
    <property type="entry name" value="SK"/>
    <property type="match status" value="1"/>
</dbReference>
<dbReference type="InterPro" id="IPR031322">
    <property type="entry name" value="Shikimate/glucono_kinase"/>
</dbReference>
<evidence type="ECO:0000256" key="7">
    <source>
        <dbReference type="ARBA" id="ARBA00022777"/>
    </source>
</evidence>
<comment type="catalytic activity">
    <reaction evidence="10 11">
        <text>shikimate + ATP = 3-phosphoshikimate + ADP + H(+)</text>
        <dbReference type="Rhea" id="RHEA:13121"/>
        <dbReference type="ChEBI" id="CHEBI:15378"/>
        <dbReference type="ChEBI" id="CHEBI:30616"/>
        <dbReference type="ChEBI" id="CHEBI:36208"/>
        <dbReference type="ChEBI" id="CHEBI:145989"/>
        <dbReference type="ChEBI" id="CHEBI:456216"/>
        <dbReference type="EC" id="2.7.1.71"/>
    </reaction>
</comment>
<feature type="binding site" evidence="11">
    <location>
        <position position="61"/>
    </location>
    <ligand>
        <name>substrate</name>
    </ligand>
</feature>
<evidence type="ECO:0000256" key="8">
    <source>
        <dbReference type="ARBA" id="ARBA00022840"/>
    </source>
</evidence>
<feature type="binding site" evidence="11">
    <location>
        <position position="20"/>
    </location>
    <ligand>
        <name>Mg(2+)</name>
        <dbReference type="ChEBI" id="CHEBI:18420"/>
    </ligand>
</feature>
<dbReference type="EMBL" id="DXDC01000380">
    <property type="protein sequence ID" value="HIY67099.1"/>
    <property type="molecule type" value="Genomic_DNA"/>
</dbReference>
<comment type="pathway">
    <text evidence="1 11">Metabolic intermediate biosynthesis; chorismate biosynthesis; chorismate from D-erythrose 4-phosphate and phosphoenolpyruvate: step 5/7.</text>
</comment>
<evidence type="ECO:0000256" key="2">
    <source>
        <dbReference type="ARBA" id="ARBA00006997"/>
    </source>
</evidence>
<keyword evidence="9 11" id="KW-0057">Aromatic amino acid biosynthesis</keyword>
<keyword evidence="11" id="KW-0460">Magnesium</keyword>
<dbReference type="InterPro" id="IPR023000">
    <property type="entry name" value="Shikimate_kinase_CS"/>
</dbReference>
<dbReference type="PRINTS" id="PR01100">
    <property type="entry name" value="SHIKIMTKNASE"/>
</dbReference>
<dbReference type="PANTHER" id="PTHR21087">
    <property type="entry name" value="SHIKIMATE KINASE"/>
    <property type="match status" value="1"/>
</dbReference>
<dbReference type="Proteomes" id="UP000824005">
    <property type="component" value="Unassembled WGS sequence"/>
</dbReference>
<feature type="binding site" evidence="11">
    <location>
        <position position="82"/>
    </location>
    <ligand>
        <name>substrate</name>
    </ligand>
</feature>
<dbReference type="GO" id="GO:0009423">
    <property type="term" value="P:chorismate biosynthetic process"/>
    <property type="evidence" value="ECO:0007669"/>
    <property type="project" value="UniProtKB-UniRule"/>
</dbReference>
<evidence type="ECO:0000256" key="3">
    <source>
        <dbReference type="ARBA" id="ARBA00012154"/>
    </source>
</evidence>
<reference evidence="12" key="1">
    <citation type="journal article" date="2021" name="PeerJ">
        <title>Extensive microbial diversity within the chicken gut microbiome revealed by metagenomics and culture.</title>
        <authorList>
            <person name="Gilroy R."/>
            <person name="Ravi A."/>
            <person name="Getino M."/>
            <person name="Pursley I."/>
            <person name="Horton D.L."/>
            <person name="Alikhan N.F."/>
            <person name="Baker D."/>
            <person name="Gharbi K."/>
            <person name="Hall N."/>
            <person name="Watson M."/>
            <person name="Adriaenssens E.M."/>
            <person name="Foster-Nyarko E."/>
            <person name="Jarju S."/>
            <person name="Secka A."/>
            <person name="Antonio M."/>
            <person name="Oren A."/>
            <person name="Chaudhuri R.R."/>
            <person name="La Ragione R."/>
            <person name="Hildebrand F."/>
            <person name="Pallen M.J."/>
        </authorList>
    </citation>
    <scope>NUCLEOTIDE SEQUENCE</scope>
    <source>
        <strain evidence="12">ChiGjej1B1-98</strain>
    </source>
</reference>
<feature type="binding site" evidence="11">
    <location>
        <position position="118"/>
    </location>
    <ligand>
        <name>ATP</name>
        <dbReference type="ChEBI" id="CHEBI:30616"/>
    </ligand>
</feature>
<accession>A0A9D2CAP0</accession>
<evidence type="ECO:0000256" key="10">
    <source>
        <dbReference type="ARBA" id="ARBA00048567"/>
    </source>
</evidence>
<name>A0A9D2CAP0_9MICO</name>
<keyword evidence="7 11" id="KW-0418">Kinase</keyword>
<protein>
    <recommendedName>
        <fullName evidence="3 11">Shikimate kinase</fullName>
        <shortName evidence="11">SK</shortName>
        <ecNumber evidence="3 11">2.7.1.71</ecNumber>
    </recommendedName>
</protein>
<comment type="subcellular location">
    <subcellularLocation>
        <location evidence="11">Cytoplasm</location>
    </subcellularLocation>
</comment>
<keyword evidence="4 11" id="KW-0028">Amino-acid biosynthesis</keyword>
<dbReference type="GO" id="GO:0009073">
    <property type="term" value="P:aromatic amino acid family biosynthetic process"/>
    <property type="evidence" value="ECO:0007669"/>
    <property type="project" value="UniProtKB-KW"/>
</dbReference>
<sequence>MSAQAPRPVVLIGPMAAGKSSVGRMLAKVLAREFIDTDKVIVRHNGPIPEIFAAQGERGFRELEASVIAEALRPGTVVSLGGGAVLHEGTRARIADATVVLITVSESAVERRIDNNKRPLLAEEGIVAWRRITAEREPLYRQLADAVADTSHRPMRRVAEEIAAWVLEHEHPGSGKTKERGVISV</sequence>
<comment type="caution">
    <text evidence="12">The sequence shown here is derived from an EMBL/GenBank/DDBJ whole genome shotgun (WGS) entry which is preliminary data.</text>
</comment>
<dbReference type="Gene3D" id="3.40.50.300">
    <property type="entry name" value="P-loop containing nucleotide triphosphate hydrolases"/>
    <property type="match status" value="1"/>
</dbReference>
<reference evidence="12" key="2">
    <citation type="submission" date="2021-04" db="EMBL/GenBank/DDBJ databases">
        <authorList>
            <person name="Gilroy R."/>
        </authorList>
    </citation>
    <scope>NUCLEOTIDE SEQUENCE</scope>
    <source>
        <strain evidence="12">ChiGjej1B1-98</strain>
    </source>
</reference>
<proteinExistence type="inferred from homology"/>
<evidence type="ECO:0000313" key="12">
    <source>
        <dbReference type="EMBL" id="HIY67099.1"/>
    </source>
</evidence>
<feature type="binding site" evidence="11">
    <location>
        <position position="38"/>
    </location>
    <ligand>
        <name>substrate</name>
    </ligand>
</feature>
<evidence type="ECO:0000256" key="4">
    <source>
        <dbReference type="ARBA" id="ARBA00022605"/>
    </source>
</evidence>
<comment type="function">
    <text evidence="11">Catalyzes the specific phosphorylation of the 3-hydroxyl group of shikimic acid using ATP as a cosubstrate.</text>
</comment>
<dbReference type="HAMAP" id="MF_00109">
    <property type="entry name" value="Shikimate_kinase"/>
    <property type="match status" value="1"/>
</dbReference>
<dbReference type="GO" id="GO:0008652">
    <property type="term" value="P:amino acid biosynthetic process"/>
    <property type="evidence" value="ECO:0007669"/>
    <property type="project" value="UniProtKB-KW"/>
</dbReference>
<dbReference type="EC" id="2.7.1.71" evidence="3 11"/>
<evidence type="ECO:0000313" key="13">
    <source>
        <dbReference type="Proteomes" id="UP000824005"/>
    </source>
</evidence>
<keyword evidence="8 11" id="KW-0067">ATP-binding</keyword>
<comment type="cofactor">
    <cofactor evidence="11">
        <name>Mg(2+)</name>
        <dbReference type="ChEBI" id="CHEBI:18420"/>
    </cofactor>
    <text evidence="11">Binds 1 Mg(2+) ion per subunit.</text>
</comment>
<keyword evidence="6 11" id="KW-0547">Nucleotide-binding</keyword>
<dbReference type="GO" id="GO:0000287">
    <property type="term" value="F:magnesium ion binding"/>
    <property type="evidence" value="ECO:0007669"/>
    <property type="project" value="UniProtKB-UniRule"/>
</dbReference>
<keyword evidence="5 11" id="KW-0808">Transferase</keyword>
<keyword evidence="11" id="KW-0479">Metal-binding</keyword>
<comment type="similarity">
    <text evidence="2 11">Belongs to the shikimate kinase family.</text>
</comment>
<comment type="subunit">
    <text evidence="11">Monomer.</text>
</comment>
<dbReference type="AlphaFoldDB" id="A0A9D2CAP0"/>
<evidence type="ECO:0000256" key="9">
    <source>
        <dbReference type="ARBA" id="ARBA00023141"/>
    </source>
</evidence>
<dbReference type="GO" id="GO:0005524">
    <property type="term" value="F:ATP binding"/>
    <property type="evidence" value="ECO:0007669"/>
    <property type="project" value="UniProtKB-UniRule"/>
</dbReference>
<dbReference type="Pfam" id="PF01202">
    <property type="entry name" value="SKI"/>
    <property type="match status" value="1"/>
</dbReference>
<evidence type="ECO:0000256" key="11">
    <source>
        <dbReference type="HAMAP-Rule" id="MF_00109"/>
    </source>
</evidence>
<feature type="binding site" evidence="11">
    <location>
        <begin position="16"/>
        <end position="21"/>
    </location>
    <ligand>
        <name>ATP</name>
        <dbReference type="ChEBI" id="CHEBI:30616"/>
    </ligand>
</feature>
<organism evidence="12 13">
    <name type="scientific">Candidatus Agrococcus pullicola</name>
    <dbReference type="NCBI Taxonomy" id="2838429"/>
    <lineage>
        <taxon>Bacteria</taxon>
        <taxon>Bacillati</taxon>
        <taxon>Actinomycetota</taxon>
        <taxon>Actinomycetes</taxon>
        <taxon>Micrococcales</taxon>
        <taxon>Microbacteriaceae</taxon>
        <taxon>Agrococcus</taxon>
    </lineage>
</organism>
<dbReference type="SUPFAM" id="SSF52540">
    <property type="entry name" value="P-loop containing nucleoside triphosphate hydrolases"/>
    <property type="match status" value="1"/>
</dbReference>
<feature type="binding site" evidence="11">
    <location>
        <position position="153"/>
    </location>
    <ligand>
        <name>ATP</name>
        <dbReference type="ChEBI" id="CHEBI:30616"/>
    </ligand>
</feature>
<dbReference type="PROSITE" id="PS01128">
    <property type="entry name" value="SHIKIMATE_KINASE"/>
    <property type="match status" value="1"/>
</dbReference>
<dbReference type="GO" id="GO:0004765">
    <property type="term" value="F:shikimate kinase activity"/>
    <property type="evidence" value="ECO:0007669"/>
    <property type="project" value="UniProtKB-UniRule"/>
</dbReference>
<feature type="binding site" evidence="11">
    <location>
        <position position="136"/>
    </location>
    <ligand>
        <name>substrate</name>
    </ligand>
</feature>
<dbReference type="GO" id="GO:0005829">
    <property type="term" value="C:cytosol"/>
    <property type="evidence" value="ECO:0007669"/>
    <property type="project" value="TreeGrafter"/>
</dbReference>